<proteinExistence type="predicted"/>
<feature type="domain" description="Tle cognate immunity protein 4 N-terminal" evidence="2">
    <location>
        <begin position="38"/>
        <end position="163"/>
    </location>
</feature>
<gene>
    <name evidence="3" type="ORF">R70211_07678</name>
</gene>
<dbReference type="EMBL" id="CAJNAS010000053">
    <property type="protein sequence ID" value="CAE6969389.1"/>
    <property type="molecule type" value="Genomic_DNA"/>
</dbReference>
<evidence type="ECO:0000259" key="1">
    <source>
        <dbReference type="Pfam" id="PF18426"/>
    </source>
</evidence>
<name>A0A9N8NA27_9BURK</name>
<dbReference type="InterPro" id="IPR041290">
    <property type="entry name" value="Tli4_C"/>
</dbReference>
<organism evidence="3 4">
    <name type="scientific">Paraburkholderia domus</name>
    <dbReference type="NCBI Taxonomy" id="2793075"/>
    <lineage>
        <taxon>Bacteria</taxon>
        <taxon>Pseudomonadati</taxon>
        <taxon>Pseudomonadota</taxon>
        <taxon>Betaproteobacteria</taxon>
        <taxon>Burkholderiales</taxon>
        <taxon>Burkholderiaceae</taxon>
        <taxon>Paraburkholderia</taxon>
    </lineage>
</organism>
<evidence type="ECO:0000313" key="3">
    <source>
        <dbReference type="EMBL" id="CAE6969389.1"/>
    </source>
</evidence>
<evidence type="ECO:0000259" key="2">
    <source>
        <dbReference type="Pfam" id="PF18443"/>
    </source>
</evidence>
<evidence type="ECO:0008006" key="5">
    <source>
        <dbReference type="Google" id="ProtNLM"/>
    </source>
</evidence>
<evidence type="ECO:0000313" key="4">
    <source>
        <dbReference type="Proteomes" id="UP000675121"/>
    </source>
</evidence>
<feature type="domain" description="Tle cognate immunity protein 4 C-terminal" evidence="1">
    <location>
        <begin position="198"/>
        <end position="355"/>
    </location>
</feature>
<reference evidence="3" key="1">
    <citation type="submission" date="2021-02" db="EMBL/GenBank/DDBJ databases">
        <authorList>
            <person name="Vanwijnsberghe S."/>
        </authorList>
    </citation>
    <scope>NUCLEOTIDE SEQUENCE</scope>
    <source>
        <strain evidence="3">R-70211</strain>
    </source>
</reference>
<keyword evidence="4" id="KW-1185">Reference proteome</keyword>
<dbReference type="InterPro" id="IPR040761">
    <property type="entry name" value="Tli4_N"/>
</dbReference>
<dbReference type="Pfam" id="PF18426">
    <property type="entry name" value="Tli4_C"/>
    <property type="match status" value="1"/>
</dbReference>
<sequence length="369" mass="40843">MRRVSAIAMASIVVAMLQGCGPTEKEKKVIEDLTSNMKAVCMGRFVMDIPQEGKIGGRVKLVYGLDESFKTVDVSIESPDSTVASMRATLDAEAEKTDRDDKNWKTKKSMLLEYRVIDDHTIYLRKQDSIESAAGSKHELHLLVGTTQLVLTADSYEGVPDAGRFEPGGKVESPEQVAARLLKIAREIRAHDTAENAGPGYCLGPVVIDSDQDEEEGNTYMTLDRYPDFLMTVYSRGLVPDQPSDQLARRVKATEGFPEIHVFRNRDATLGGMKAHEWLARRTDSDHDDITLLKFVAESMRPDPALMRPYLNINLNTGGQLTRGPEAGTYVSSSLTPKEAMGLWDAMIPSIRLRPDAIRLKGNGNWTSP</sequence>
<accession>A0A9N8NA27</accession>
<comment type="caution">
    <text evidence="3">The sequence shown here is derived from an EMBL/GenBank/DDBJ whole genome shotgun (WGS) entry which is preliminary data.</text>
</comment>
<dbReference type="PROSITE" id="PS51257">
    <property type="entry name" value="PROKAR_LIPOPROTEIN"/>
    <property type="match status" value="1"/>
</dbReference>
<dbReference type="AlphaFoldDB" id="A0A9N8NA27"/>
<protein>
    <recommendedName>
        <fullName evidence="5">Tle cognate immunity protein 4 C-terminal domain-containing protein</fullName>
    </recommendedName>
</protein>
<dbReference type="Pfam" id="PF18443">
    <property type="entry name" value="Tli4_N"/>
    <property type="match status" value="1"/>
</dbReference>
<dbReference type="Proteomes" id="UP000675121">
    <property type="component" value="Unassembled WGS sequence"/>
</dbReference>